<dbReference type="Proteomes" id="UP000255233">
    <property type="component" value="Unassembled WGS sequence"/>
</dbReference>
<reference evidence="1 2" key="1">
    <citation type="submission" date="2018-06" db="EMBL/GenBank/DDBJ databases">
        <authorList>
            <consortium name="Pathogen Informatics"/>
            <person name="Doyle S."/>
        </authorList>
    </citation>
    <scope>NUCLEOTIDE SEQUENCE [LARGE SCALE GENOMIC DNA]</scope>
    <source>
        <strain evidence="1 2">NCTC11190</strain>
    </source>
</reference>
<evidence type="ECO:0000313" key="1">
    <source>
        <dbReference type="EMBL" id="SUE33665.1"/>
    </source>
</evidence>
<gene>
    <name evidence="1" type="ORF">NCTC11190_00875</name>
</gene>
<keyword evidence="2" id="KW-1185">Reference proteome</keyword>
<proteinExistence type="predicted"/>
<name>A0A379MQ60_9BACT</name>
<dbReference type="AlphaFoldDB" id="A0A379MQ60"/>
<sequence length="143" mass="15909">MDVPKHRLYKDAEALFVENGLTCSAIAEQLKLTEATLSKWRRQMNWDGLRGAALAAPNKIRQILAAEVQHIAAGGAPRVDADALSKVAKALSYFDGRVALSVVVSVFIEFDNWMAGIDPAKAVEFTEYHRRFVNHRAEIDSNR</sequence>
<dbReference type="RefSeq" id="WP_027290367.1">
    <property type="nucleotide sequence ID" value="NZ_UGVL01000001.1"/>
</dbReference>
<accession>A0A379MQ60</accession>
<dbReference type="STRING" id="880526.GCA_000427365_00572"/>
<dbReference type="InterPro" id="IPR009057">
    <property type="entry name" value="Homeodomain-like_sf"/>
</dbReference>
<organism evidence="1 2">
    <name type="scientific">Rikenella microfusus</name>
    <dbReference type="NCBI Taxonomy" id="28139"/>
    <lineage>
        <taxon>Bacteria</taxon>
        <taxon>Pseudomonadati</taxon>
        <taxon>Bacteroidota</taxon>
        <taxon>Bacteroidia</taxon>
        <taxon>Bacteroidales</taxon>
        <taxon>Rikenellaceae</taxon>
        <taxon>Rikenella</taxon>
    </lineage>
</organism>
<dbReference type="SUPFAM" id="SSF46689">
    <property type="entry name" value="Homeodomain-like"/>
    <property type="match status" value="1"/>
</dbReference>
<dbReference type="EMBL" id="UGVL01000001">
    <property type="protein sequence ID" value="SUE33665.1"/>
    <property type="molecule type" value="Genomic_DNA"/>
</dbReference>
<dbReference type="OrthoDB" id="1068999at2"/>
<protein>
    <submittedName>
        <fullName evidence="1">Uncharacterized protein</fullName>
    </submittedName>
</protein>
<evidence type="ECO:0000313" key="2">
    <source>
        <dbReference type="Proteomes" id="UP000255233"/>
    </source>
</evidence>